<dbReference type="PANTHER" id="PTHR45772:SF4">
    <property type="entry name" value="ABC TRANSPORTER ATP-BINDING PROTEIN"/>
    <property type="match status" value="1"/>
</dbReference>
<gene>
    <name evidence="5" type="ORF">Aple_044550</name>
</gene>
<evidence type="ECO:0000259" key="4">
    <source>
        <dbReference type="PROSITE" id="PS50893"/>
    </source>
</evidence>
<protein>
    <submittedName>
        <fullName evidence="5">ABC transporter ATP-binding protein</fullName>
    </submittedName>
</protein>
<dbReference type="Pfam" id="PF00005">
    <property type="entry name" value="ABC_tran"/>
    <property type="match status" value="1"/>
</dbReference>
<dbReference type="SUPFAM" id="SSF52540">
    <property type="entry name" value="P-loop containing nucleoside triphosphate hydrolases"/>
    <property type="match status" value="1"/>
</dbReference>
<feature type="domain" description="ABC transporter" evidence="4">
    <location>
        <begin position="4"/>
        <end position="252"/>
    </location>
</feature>
<dbReference type="GO" id="GO:0005886">
    <property type="term" value="C:plasma membrane"/>
    <property type="evidence" value="ECO:0007669"/>
    <property type="project" value="TreeGrafter"/>
</dbReference>
<evidence type="ECO:0000313" key="5">
    <source>
        <dbReference type="EMBL" id="GES21559.1"/>
    </source>
</evidence>
<dbReference type="Gene3D" id="3.40.50.300">
    <property type="entry name" value="P-loop containing nucleotide triphosphate hydrolases"/>
    <property type="match status" value="1"/>
</dbReference>
<dbReference type="Proteomes" id="UP000377595">
    <property type="component" value="Unassembled WGS sequence"/>
</dbReference>
<evidence type="ECO:0000313" key="6">
    <source>
        <dbReference type="Proteomes" id="UP000377595"/>
    </source>
</evidence>
<keyword evidence="2" id="KW-0547">Nucleotide-binding</keyword>
<reference evidence="5 6" key="1">
    <citation type="submission" date="2019-10" db="EMBL/GenBank/DDBJ databases">
        <title>Whole genome shotgun sequence of Acrocarpospora pleiomorpha NBRC 16267.</title>
        <authorList>
            <person name="Ichikawa N."/>
            <person name="Kimura A."/>
            <person name="Kitahashi Y."/>
            <person name="Komaki H."/>
            <person name="Oguchi A."/>
        </authorList>
    </citation>
    <scope>NUCLEOTIDE SEQUENCE [LARGE SCALE GENOMIC DNA]</scope>
    <source>
        <strain evidence="5 6">NBRC 16267</strain>
    </source>
</reference>
<dbReference type="SMART" id="SM00382">
    <property type="entry name" value="AAA"/>
    <property type="match status" value="1"/>
</dbReference>
<keyword evidence="3 5" id="KW-0067">ATP-binding</keyword>
<keyword evidence="6" id="KW-1185">Reference proteome</keyword>
<proteinExistence type="predicted"/>
<comment type="caution">
    <text evidence="5">The sequence shown here is derived from an EMBL/GenBank/DDBJ whole genome shotgun (WGS) entry which is preliminary data.</text>
</comment>
<dbReference type="GO" id="GO:0005524">
    <property type="term" value="F:ATP binding"/>
    <property type="evidence" value="ECO:0007669"/>
    <property type="project" value="UniProtKB-KW"/>
</dbReference>
<dbReference type="CDD" id="cd03219">
    <property type="entry name" value="ABC_Mj1267_LivG_branched"/>
    <property type="match status" value="1"/>
</dbReference>
<organism evidence="5 6">
    <name type="scientific">Acrocarpospora pleiomorpha</name>
    <dbReference type="NCBI Taxonomy" id="90975"/>
    <lineage>
        <taxon>Bacteria</taxon>
        <taxon>Bacillati</taxon>
        <taxon>Actinomycetota</taxon>
        <taxon>Actinomycetes</taxon>
        <taxon>Streptosporangiales</taxon>
        <taxon>Streptosporangiaceae</taxon>
        <taxon>Acrocarpospora</taxon>
    </lineage>
</organism>
<evidence type="ECO:0000256" key="2">
    <source>
        <dbReference type="ARBA" id="ARBA00022741"/>
    </source>
</evidence>
<dbReference type="PANTHER" id="PTHR45772">
    <property type="entry name" value="CONSERVED COMPONENT OF ABC TRANSPORTER FOR NATURAL AMINO ACIDS-RELATED"/>
    <property type="match status" value="1"/>
</dbReference>
<evidence type="ECO:0000256" key="1">
    <source>
        <dbReference type="ARBA" id="ARBA00022448"/>
    </source>
</evidence>
<evidence type="ECO:0000256" key="3">
    <source>
        <dbReference type="ARBA" id="ARBA00022840"/>
    </source>
</evidence>
<dbReference type="FunFam" id="3.40.50.300:FF:000421">
    <property type="entry name" value="Branched-chain amino acid ABC transporter ATP-binding protein"/>
    <property type="match status" value="1"/>
</dbReference>
<dbReference type="InterPro" id="IPR027417">
    <property type="entry name" value="P-loop_NTPase"/>
</dbReference>
<keyword evidence="1" id="KW-0813">Transport</keyword>
<sequence>MNMLSVEGVSLRFGGVLALDDVTFSVDDGSICGLIGPNGAGKTTLFNCITRLYDPDSGHIHFNGLDLLDRRAHEIPRHGVARTFQNLGFLPGETVLDNVLLGAHHRFRSRYLGALLRSVAHRREQRALTEDALTVLAGLNLLDLAYRPVGGLPYGTQKRVELARAVVGKPRLILLDEPANGLTHGEVDELGDVIRRFQAERDLTVVLVEHHMRLVMGVSDHIVALAMGRKIFDGTPAAAQSNAALSEAYFGTTA</sequence>
<accession>A0A5M3XN58</accession>
<dbReference type="InterPro" id="IPR051120">
    <property type="entry name" value="ABC_AA/LPS_Transport"/>
</dbReference>
<dbReference type="PROSITE" id="PS50893">
    <property type="entry name" value="ABC_TRANSPORTER_2"/>
    <property type="match status" value="1"/>
</dbReference>
<dbReference type="InterPro" id="IPR003593">
    <property type="entry name" value="AAA+_ATPase"/>
</dbReference>
<dbReference type="AlphaFoldDB" id="A0A5M3XN58"/>
<dbReference type="EMBL" id="BLAF01000024">
    <property type="protein sequence ID" value="GES21559.1"/>
    <property type="molecule type" value="Genomic_DNA"/>
</dbReference>
<dbReference type="GO" id="GO:0016887">
    <property type="term" value="F:ATP hydrolysis activity"/>
    <property type="evidence" value="ECO:0007669"/>
    <property type="project" value="InterPro"/>
</dbReference>
<dbReference type="InterPro" id="IPR003439">
    <property type="entry name" value="ABC_transporter-like_ATP-bd"/>
</dbReference>
<name>A0A5M3XN58_9ACTN</name>